<dbReference type="Proteomes" id="UP000238479">
    <property type="component" value="Chromosome 2"/>
</dbReference>
<dbReference type="EMBL" id="PDCK01000040">
    <property type="protein sequence ID" value="PRQ53778.1"/>
    <property type="molecule type" value="Genomic_DNA"/>
</dbReference>
<proteinExistence type="predicted"/>
<evidence type="ECO:0000313" key="1">
    <source>
        <dbReference type="EMBL" id="PRQ53778.1"/>
    </source>
</evidence>
<gene>
    <name evidence="1" type="ORF">RchiOBHm_Chr2g0170231</name>
</gene>
<comment type="caution">
    <text evidence="1">The sequence shown here is derived from an EMBL/GenBank/DDBJ whole genome shotgun (WGS) entry which is preliminary data.</text>
</comment>
<organism evidence="1 2">
    <name type="scientific">Rosa chinensis</name>
    <name type="common">China rose</name>
    <dbReference type="NCBI Taxonomy" id="74649"/>
    <lineage>
        <taxon>Eukaryota</taxon>
        <taxon>Viridiplantae</taxon>
        <taxon>Streptophyta</taxon>
        <taxon>Embryophyta</taxon>
        <taxon>Tracheophyta</taxon>
        <taxon>Spermatophyta</taxon>
        <taxon>Magnoliopsida</taxon>
        <taxon>eudicotyledons</taxon>
        <taxon>Gunneridae</taxon>
        <taxon>Pentapetalae</taxon>
        <taxon>rosids</taxon>
        <taxon>fabids</taxon>
        <taxon>Rosales</taxon>
        <taxon>Rosaceae</taxon>
        <taxon>Rosoideae</taxon>
        <taxon>Rosoideae incertae sedis</taxon>
        <taxon>Rosa</taxon>
    </lineage>
</organism>
<dbReference type="STRING" id="74649.A0A2P6S527"/>
<evidence type="ECO:0000313" key="2">
    <source>
        <dbReference type="Proteomes" id="UP000238479"/>
    </source>
</evidence>
<protein>
    <submittedName>
        <fullName evidence="1">Uncharacterized protein</fullName>
    </submittedName>
</protein>
<keyword evidence="2" id="KW-1185">Reference proteome</keyword>
<dbReference type="AlphaFoldDB" id="A0A2P6S527"/>
<accession>A0A2P6S527</accession>
<sequence length="75" mass="8759">MDHHSELKIGNSVESFHKFVDLQREFFHSRIDELLKIVVTQCKLTDAKPLSRTRDGVFSNFDSVLHFVAKKLEEN</sequence>
<reference evidence="1 2" key="1">
    <citation type="journal article" date="2018" name="Nat. Genet.">
        <title>The Rosa genome provides new insights in the design of modern roses.</title>
        <authorList>
            <person name="Bendahmane M."/>
        </authorList>
    </citation>
    <scope>NUCLEOTIDE SEQUENCE [LARGE SCALE GENOMIC DNA]</scope>
    <source>
        <strain evidence="2">cv. Old Blush</strain>
    </source>
</reference>
<dbReference type="Gramene" id="PRQ53778">
    <property type="protein sequence ID" value="PRQ53778"/>
    <property type="gene ID" value="RchiOBHm_Chr2g0170231"/>
</dbReference>
<name>A0A2P6S527_ROSCH</name>